<proteinExistence type="predicted"/>
<reference evidence="4" key="2">
    <citation type="submission" date="2015-01" db="EMBL/GenBank/DDBJ databases">
        <title>Evolutionary Origins and Diversification of the Mycorrhizal Mutualists.</title>
        <authorList>
            <consortium name="DOE Joint Genome Institute"/>
            <consortium name="Mycorrhizal Genomics Consortium"/>
            <person name="Kohler A."/>
            <person name="Kuo A."/>
            <person name="Nagy L.G."/>
            <person name="Floudas D."/>
            <person name="Copeland A."/>
            <person name="Barry K.W."/>
            <person name="Cichocki N."/>
            <person name="Veneault-Fourrey C."/>
            <person name="LaButti K."/>
            <person name="Lindquist E.A."/>
            <person name="Lipzen A."/>
            <person name="Lundell T."/>
            <person name="Morin E."/>
            <person name="Murat C."/>
            <person name="Riley R."/>
            <person name="Ohm R."/>
            <person name="Sun H."/>
            <person name="Tunlid A."/>
            <person name="Henrissat B."/>
            <person name="Grigoriev I.V."/>
            <person name="Hibbett D.S."/>
            <person name="Martin F."/>
        </authorList>
    </citation>
    <scope>NUCLEOTIDE SEQUENCE [LARGE SCALE GENOMIC DNA]</scope>
    <source>
        <strain evidence="4">MUT 4182</strain>
    </source>
</reference>
<feature type="compositionally biased region" description="Pro residues" evidence="1">
    <location>
        <begin position="484"/>
        <end position="501"/>
    </location>
</feature>
<feature type="compositionally biased region" description="Polar residues" evidence="1">
    <location>
        <begin position="356"/>
        <end position="367"/>
    </location>
</feature>
<dbReference type="Proteomes" id="UP000054248">
    <property type="component" value="Unassembled WGS sequence"/>
</dbReference>
<accession>A0A0C3QWR2</accession>
<feature type="compositionally biased region" description="Pro residues" evidence="1">
    <location>
        <begin position="322"/>
        <end position="331"/>
    </location>
</feature>
<name>A0A0C3QWR2_9AGAM</name>
<gene>
    <name evidence="3" type="ORF">M407DRAFT_16856</name>
</gene>
<feature type="transmembrane region" description="Helical" evidence="2">
    <location>
        <begin position="69"/>
        <end position="95"/>
    </location>
</feature>
<feature type="region of interest" description="Disordered" evidence="1">
    <location>
        <begin position="135"/>
        <end position="162"/>
    </location>
</feature>
<evidence type="ECO:0000256" key="1">
    <source>
        <dbReference type="SAM" id="MobiDB-lite"/>
    </source>
</evidence>
<keyword evidence="4" id="KW-1185">Reference proteome</keyword>
<feature type="region of interest" description="Disordered" evidence="1">
    <location>
        <begin position="8"/>
        <end position="30"/>
    </location>
</feature>
<sequence length="547" mass="56343">MSTTYVLIPSPAPSGNNDNGPDASSDAFTDDVPRTTVTITSFYTAESTSASSSSGSGANSSTSPGSRKFAALAVGGALGGFALTCLLGWALIWWWRKRRMAGPDGEVGSVPVLGIGALRTDAENFPGWRRTVASRLQETDGGSQTSAADINERRSSSYASPSLGGRLFTHMEEVRPNFVTRPPGSKVPLLPLPPTASSDLTRECTKAFSKVGRSRGSVSSKSSSSLGGGDKSTRSPPLGPSNLAFLQEQRSEEGGSGTADHSAVAGVSRAPGLTNSSAQRVNDLASQSSHASSQFYSPSAATHPPPATFHAGQPHYYYPGNPTLPPRPARTPSPTQHRRNSASSQASASAFGIASPSSWHGHTSTPQRPGHASWHGPSLAMHWSGHLPHFGRGDGGAAVGPTAAGPNGPPSSWAGHFHPSHHHTRSLSGSGFSVPSSQQPLLSNHTSNGSGSSGLAPATPPNAWLPPQPKFFFQPPSAAGSRAPSPPPPSPPPSPLDPPPTGMRLTVTNPDLNSSPATSSLNLSEDEKPPPKPSGSTTPLGKSPLSQ</sequence>
<keyword evidence="2" id="KW-1133">Transmembrane helix</keyword>
<evidence type="ECO:0000256" key="2">
    <source>
        <dbReference type="SAM" id="Phobius"/>
    </source>
</evidence>
<feature type="compositionally biased region" description="Polar residues" evidence="1">
    <location>
        <begin position="506"/>
        <end position="523"/>
    </location>
</feature>
<feature type="compositionally biased region" description="Pro residues" evidence="1">
    <location>
        <begin position="458"/>
        <end position="469"/>
    </location>
</feature>
<feature type="compositionally biased region" description="Low complexity" evidence="1">
    <location>
        <begin position="341"/>
        <end position="355"/>
    </location>
</feature>
<feature type="compositionally biased region" description="Low complexity" evidence="1">
    <location>
        <begin position="426"/>
        <end position="455"/>
    </location>
</feature>
<feature type="compositionally biased region" description="Polar residues" evidence="1">
    <location>
        <begin position="135"/>
        <end position="148"/>
    </location>
</feature>
<feature type="region of interest" description="Disordered" evidence="1">
    <location>
        <begin position="179"/>
        <end position="242"/>
    </location>
</feature>
<keyword evidence="2" id="KW-0472">Membrane</keyword>
<evidence type="ECO:0000313" key="4">
    <source>
        <dbReference type="Proteomes" id="UP000054248"/>
    </source>
</evidence>
<dbReference type="AlphaFoldDB" id="A0A0C3QWR2"/>
<keyword evidence="2" id="KW-0812">Transmembrane</keyword>
<organism evidence="3 4">
    <name type="scientific">Tulasnella calospora MUT 4182</name>
    <dbReference type="NCBI Taxonomy" id="1051891"/>
    <lineage>
        <taxon>Eukaryota</taxon>
        <taxon>Fungi</taxon>
        <taxon>Dikarya</taxon>
        <taxon>Basidiomycota</taxon>
        <taxon>Agaricomycotina</taxon>
        <taxon>Agaricomycetes</taxon>
        <taxon>Cantharellales</taxon>
        <taxon>Tulasnellaceae</taxon>
        <taxon>Tulasnella</taxon>
    </lineage>
</organism>
<dbReference type="OrthoDB" id="3256017at2759"/>
<feature type="compositionally biased region" description="Low complexity" evidence="1">
    <location>
        <begin position="285"/>
        <end position="302"/>
    </location>
</feature>
<protein>
    <submittedName>
        <fullName evidence="3">Uncharacterized protein</fullName>
    </submittedName>
</protein>
<reference evidence="3 4" key="1">
    <citation type="submission" date="2014-04" db="EMBL/GenBank/DDBJ databases">
        <authorList>
            <consortium name="DOE Joint Genome Institute"/>
            <person name="Kuo A."/>
            <person name="Girlanda M."/>
            <person name="Perotto S."/>
            <person name="Kohler A."/>
            <person name="Nagy L.G."/>
            <person name="Floudas D."/>
            <person name="Copeland A."/>
            <person name="Barry K.W."/>
            <person name="Cichocki N."/>
            <person name="Veneault-Fourrey C."/>
            <person name="LaButti K."/>
            <person name="Lindquist E.A."/>
            <person name="Lipzen A."/>
            <person name="Lundell T."/>
            <person name="Morin E."/>
            <person name="Murat C."/>
            <person name="Sun H."/>
            <person name="Tunlid A."/>
            <person name="Henrissat B."/>
            <person name="Grigoriev I.V."/>
            <person name="Hibbett D.S."/>
            <person name="Martin F."/>
            <person name="Nordberg H.P."/>
            <person name="Cantor M.N."/>
            <person name="Hua S.X."/>
        </authorList>
    </citation>
    <scope>NUCLEOTIDE SEQUENCE [LARGE SCALE GENOMIC DNA]</scope>
    <source>
        <strain evidence="3 4">MUT 4182</strain>
    </source>
</reference>
<feature type="compositionally biased region" description="Low complexity" evidence="1">
    <location>
        <begin position="470"/>
        <end position="483"/>
    </location>
</feature>
<feature type="compositionally biased region" description="Low complexity" evidence="1">
    <location>
        <begin position="209"/>
        <end position="225"/>
    </location>
</feature>
<dbReference type="EMBL" id="KN822943">
    <property type="protein sequence ID" value="KIO34321.1"/>
    <property type="molecule type" value="Genomic_DNA"/>
</dbReference>
<dbReference type="HOGENOM" id="CLU_497998_0_0_1"/>
<feature type="region of interest" description="Disordered" evidence="1">
    <location>
        <begin position="281"/>
        <end position="547"/>
    </location>
</feature>
<evidence type="ECO:0000313" key="3">
    <source>
        <dbReference type="EMBL" id="KIO34321.1"/>
    </source>
</evidence>